<feature type="transmembrane region" description="Helical" evidence="1">
    <location>
        <begin position="21"/>
        <end position="38"/>
    </location>
</feature>
<dbReference type="SUPFAM" id="SSF82693">
    <property type="entry name" value="Multidrug efflux transporter AcrB pore domain, PN1, PN2, PC1 and PC2 subdomains"/>
    <property type="match status" value="3"/>
</dbReference>
<dbReference type="SUPFAM" id="SSF82866">
    <property type="entry name" value="Multidrug efflux transporter AcrB transmembrane domain"/>
    <property type="match status" value="2"/>
</dbReference>
<dbReference type="RefSeq" id="WP_200981380.1">
    <property type="nucleotide sequence ID" value="NZ_CP064654.1"/>
</dbReference>
<dbReference type="PRINTS" id="PR00702">
    <property type="entry name" value="ACRIFLAVINRP"/>
</dbReference>
<feature type="transmembrane region" description="Helical" evidence="1">
    <location>
        <begin position="1011"/>
        <end position="1031"/>
    </location>
</feature>
<evidence type="ECO:0000313" key="3">
    <source>
        <dbReference type="Proteomes" id="UP000594459"/>
    </source>
</evidence>
<feature type="transmembrane region" description="Helical" evidence="1">
    <location>
        <begin position="915"/>
        <end position="934"/>
    </location>
</feature>
<proteinExistence type="predicted"/>
<keyword evidence="1" id="KW-1133">Transmembrane helix</keyword>
<dbReference type="KEGG" id="qso:IRL76_10985"/>
<dbReference type="SUPFAM" id="SSF82714">
    <property type="entry name" value="Multidrug efflux transporter AcrB TolC docking domain, DN and DC subdomains"/>
    <property type="match status" value="2"/>
</dbReference>
<dbReference type="Gene3D" id="1.20.1640.10">
    <property type="entry name" value="Multidrug efflux transporter AcrB transmembrane domain"/>
    <property type="match status" value="2"/>
</dbReference>
<feature type="transmembrane region" description="Helical" evidence="1">
    <location>
        <begin position="355"/>
        <end position="374"/>
    </location>
</feature>
<sequence length="1086" mass="116507">MSLGISGRLTRATINSPLTPLLLLAAILVGVIATMTIAREEEPQISVPVVDIQVAAPGLSAEDVAELVAKPLETIVKSIDAVEHVYTQAEDNRAMVTARFEVGSDPEDAATRIDAKINSNMDRIPVGIPPPHVTVRGISDVPIVVLTLSPKAGAPGQWTDQAVYEIADRLKTEVAKVEDVGLTFLVGGQQQAIRIVPDPAKLAVHQVPLGAVLEAAGQANRAFPAGTVREGGTAATVIAGQNLRSADEVADLQVRSVTGAPVYLRDVATVSEGPTQDQSRAWRWARSGGGEDGQWTMAPAVSLAVAKRAGANAVEVSDAVVARVEALEGSLIPQGLSVDVTRNYGQTANEKANELLYHLALATVSIVVLIGFSIGWREAGVTAIVIPTTILLTMFASKIMGFTINRVSLFALIFSIGILVDDAIVMIENIARHWAMNDGRDRKTAAIEAVAEVGNPTIVATLTVVAALLPMLFVSGLMGPYMAPIPINASAAMVFSFFVAVIIAPWLMIRFARQTLADGHGHDEHGGKLGELYGRVAARVIGERRTARNFLIAVGVATLVACSMFYFKAVTVKLLPFDNKSEVQLVVDMPEGTSLETTSRVLEQAASAARSVPEVVSMEAYAGTSAPFNFNGLVRHYFLRNRPWMGDLMVTLSEKGERSRSSHEVAVDLRERLSAITLPKGGSIKVVETPPGPPVLSTLLAEIYGPDEQARRATAEQVEKIFRQVPFIVDVDNSFGQPVPQLRLVPDRDKLDYYGLSQRQVYDSISALLGTQTVGYATQGMGRHPLPIQITLDQSQRSWSQQLGATPVAAMQGPGGGRLIRLDQVVKVENTVGGQSIFRRDGRGATMVTAELAGRYEAPIYGMLEVNRAIDDFDWKAAGLAKPDVRLNGQPSDEEHTTVLWDGEWEITWVTFRDMGAAFMVALLGIYVLVVGQFGNFKIPLVILTPIPLTLVGIVLGHMLFGAPFTATSMIGFIALAGIIVRNSILLVDFIRHARSEEKSLRDTLLEAGMIRFKPIVLTAAAAMIGAAVILTDPIFQGLAISLLFGLASSTLLTVLVIPAIYVVLRDDGKPMTLVRHEPDEEAPAT</sequence>
<dbReference type="Gene3D" id="3.30.70.1320">
    <property type="entry name" value="Multidrug efflux transporter AcrB pore domain like"/>
    <property type="match status" value="1"/>
</dbReference>
<dbReference type="InterPro" id="IPR001036">
    <property type="entry name" value="Acrflvin-R"/>
</dbReference>
<name>A0A7S8ITW8_9SPHN</name>
<feature type="transmembrane region" description="Helical" evidence="1">
    <location>
        <begin position="381"/>
        <end position="401"/>
    </location>
</feature>
<feature type="transmembrane region" description="Helical" evidence="1">
    <location>
        <begin position="967"/>
        <end position="991"/>
    </location>
</feature>
<accession>A0A7S8ITW8</accession>
<evidence type="ECO:0000256" key="1">
    <source>
        <dbReference type="SAM" id="Phobius"/>
    </source>
</evidence>
<dbReference type="Gene3D" id="3.30.70.1430">
    <property type="entry name" value="Multidrug efflux transporter AcrB pore domain"/>
    <property type="match status" value="2"/>
</dbReference>
<reference evidence="2 3" key="1">
    <citation type="submission" date="2020-11" db="EMBL/GenBank/DDBJ databases">
        <title>The genome sequence of Erythrobacter sp. 6D36.</title>
        <authorList>
            <person name="Liu Y."/>
        </authorList>
    </citation>
    <scope>NUCLEOTIDE SEQUENCE [LARGE SCALE GENOMIC DNA]</scope>
    <source>
        <strain evidence="2 3">6D36</strain>
    </source>
</reference>
<feature type="transmembrane region" description="Helical" evidence="1">
    <location>
        <begin position="941"/>
        <end position="961"/>
    </location>
</feature>
<feature type="transmembrane region" description="Helical" evidence="1">
    <location>
        <begin position="485"/>
        <end position="507"/>
    </location>
</feature>
<gene>
    <name evidence="2" type="ORF">IRL76_10985</name>
</gene>
<dbReference type="GO" id="GO:0042910">
    <property type="term" value="F:xenobiotic transmembrane transporter activity"/>
    <property type="evidence" value="ECO:0007669"/>
    <property type="project" value="TreeGrafter"/>
</dbReference>
<dbReference type="GO" id="GO:0005886">
    <property type="term" value="C:plasma membrane"/>
    <property type="evidence" value="ECO:0007669"/>
    <property type="project" value="TreeGrafter"/>
</dbReference>
<dbReference type="Proteomes" id="UP000594459">
    <property type="component" value="Chromosome"/>
</dbReference>
<keyword evidence="1" id="KW-0472">Membrane</keyword>
<feature type="transmembrane region" description="Helical" evidence="1">
    <location>
        <begin position="1043"/>
        <end position="1065"/>
    </location>
</feature>
<feature type="transmembrane region" description="Helical" evidence="1">
    <location>
        <begin position="407"/>
        <end position="428"/>
    </location>
</feature>
<dbReference type="InterPro" id="IPR027463">
    <property type="entry name" value="AcrB_DN_DC_subdom"/>
</dbReference>
<dbReference type="Gene3D" id="3.30.2090.10">
    <property type="entry name" value="Multidrug efflux transporter AcrB TolC docking domain, DN and DC subdomains"/>
    <property type="match status" value="2"/>
</dbReference>
<dbReference type="Pfam" id="PF00873">
    <property type="entry name" value="ACR_tran"/>
    <property type="match status" value="1"/>
</dbReference>
<protein>
    <submittedName>
        <fullName evidence="2">Efflux RND transporter permease subunit</fullName>
    </submittedName>
</protein>
<dbReference type="Gene3D" id="3.30.70.1440">
    <property type="entry name" value="Multidrug efflux transporter AcrB pore domain"/>
    <property type="match status" value="1"/>
</dbReference>
<feature type="transmembrane region" description="Helical" evidence="1">
    <location>
        <begin position="549"/>
        <end position="567"/>
    </location>
</feature>
<keyword evidence="3" id="KW-1185">Reference proteome</keyword>
<dbReference type="PANTHER" id="PTHR32063">
    <property type="match status" value="1"/>
</dbReference>
<dbReference type="PANTHER" id="PTHR32063:SF16">
    <property type="entry name" value="CATION EFFLUX SYSTEM (ACRB_ACRD_ACRF FAMILY)"/>
    <property type="match status" value="1"/>
</dbReference>
<evidence type="ECO:0000313" key="2">
    <source>
        <dbReference type="EMBL" id="QPC98374.1"/>
    </source>
</evidence>
<feature type="transmembrane region" description="Helical" evidence="1">
    <location>
        <begin position="449"/>
        <end position="473"/>
    </location>
</feature>
<keyword evidence="1" id="KW-0812">Transmembrane</keyword>
<dbReference type="AlphaFoldDB" id="A0A7S8ITW8"/>
<dbReference type="EMBL" id="CP064654">
    <property type="protein sequence ID" value="QPC98374.1"/>
    <property type="molecule type" value="Genomic_DNA"/>
</dbReference>
<organism evidence="2 3">
    <name type="scientific">Qipengyuania soli</name>
    <dbReference type="NCBI Taxonomy" id="2782568"/>
    <lineage>
        <taxon>Bacteria</taxon>
        <taxon>Pseudomonadati</taxon>
        <taxon>Pseudomonadota</taxon>
        <taxon>Alphaproteobacteria</taxon>
        <taxon>Sphingomonadales</taxon>
        <taxon>Erythrobacteraceae</taxon>
        <taxon>Qipengyuania</taxon>
    </lineage>
</organism>